<dbReference type="OrthoDB" id="8371071at2"/>
<protein>
    <submittedName>
        <fullName evidence="1">Uncharacterized protein</fullName>
    </submittedName>
</protein>
<dbReference type="InterPro" id="IPR056919">
    <property type="entry name" value="Phage_TAC_18"/>
</dbReference>
<gene>
    <name evidence="1" type="ORF">SAMN04489859_10372</name>
</gene>
<reference evidence="1 2" key="1">
    <citation type="submission" date="2016-10" db="EMBL/GenBank/DDBJ databases">
        <authorList>
            <person name="de Groot N.N."/>
        </authorList>
    </citation>
    <scope>NUCLEOTIDE SEQUENCE [LARGE SCALE GENOMIC DNA]</scope>
    <source>
        <strain evidence="1 2">DSM 8512</strain>
    </source>
</reference>
<name>A0A1H8M701_9RHOB</name>
<accession>A0A1H8M701</accession>
<dbReference type="Proteomes" id="UP000199054">
    <property type="component" value="Unassembled WGS sequence"/>
</dbReference>
<dbReference type="STRING" id="34002.SAMN04489859_10372"/>
<evidence type="ECO:0000313" key="2">
    <source>
        <dbReference type="Proteomes" id="UP000199054"/>
    </source>
</evidence>
<evidence type="ECO:0000313" key="1">
    <source>
        <dbReference type="EMBL" id="SEO13123.1"/>
    </source>
</evidence>
<dbReference type="RefSeq" id="WP_090616287.1">
    <property type="nucleotide sequence ID" value="NZ_CP067124.1"/>
</dbReference>
<dbReference type="AlphaFoldDB" id="A0A1H8M701"/>
<sequence length="117" mass="12958">MNVKKHLCAALKASLEGGKVRMPEVGAPLLEAFTALSRARSYGMNGPNPISWQDLFAWSRMMRQPVEPRHVEIIMALDEVWLSHAYSKERQAPEGVKTLPPVSQHPINAALLDAMLG</sequence>
<organism evidence="1 2">
    <name type="scientific">Paracoccus alcaliphilus</name>
    <dbReference type="NCBI Taxonomy" id="34002"/>
    <lineage>
        <taxon>Bacteria</taxon>
        <taxon>Pseudomonadati</taxon>
        <taxon>Pseudomonadota</taxon>
        <taxon>Alphaproteobacteria</taxon>
        <taxon>Rhodobacterales</taxon>
        <taxon>Paracoccaceae</taxon>
        <taxon>Paracoccus</taxon>
    </lineage>
</organism>
<dbReference type="EMBL" id="FODE01000037">
    <property type="protein sequence ID" value="SEO13123.1"/>
    <property type="molecule type" value="Genomic_DNA"/>
</dbReference>
<proteinExistence type="predicted"/>
<keyword evidence="2" id="KW-1185">Reference proteome</keyword>
<dbReference type="Pfam" id="PF23812">
    <property type="entry name" value="Phage_TAC_18"/>
    <property type="match status" value="1"/>
</dbReference>